<protein>
    <recommendedName>
        <fullName evidence="3">DUF3168 domain-containing protein</fullName>
    </recommendedName>
</protein>
<gene>
    <name evidence="1" type="ORF">FJM51_05235</name>
</gene>
<evidence type="ECO:0000313" key="1">
    <source>
        <dbReference type="EMBL" id="TPE52583.1"/>
    </source>
</evidence>
<reference evidence="1 2" key="1">
    <citation type="submission" date="2019-06" db="EMBL/GenBank/DDBJ databases">
        <title>A novel bacterium of genus Amaricoccus, isolated from marine sediment.</title>
        <authorList>
            <person name="Huang H."/>
            <person name="Mo K."/>
            <person name="Hu Y."/>
        </authorList>
    </citation>
    <scope>NUCLEOTIDE SEQUENCE [LARGE SCALE GENOMIC DNA]</scope>
    <source>
        <strain evidence="1 2">HB172011</strain>
    </source>
</reference>
<dbReference type="AlphaFoldDB" id="A0A501WS71"/>
<proteinExistence type="predicted"/>
<evidence type="ECO:0000313" key="2">
    <source>
        <dbReference type="Proteomes" id="UP000319255"/>
    </source>
</evidence>
<accession>A0A501WS71</accession>
<organism evidence="1 2">
    <name type="scientific">Amaricoccus solimangrovi</name>
    <dbReference type="NCBI Taxonomy" id="2589815"/>
    <lineage>
        <taxon>Bacteria</taxon>
        <taxon>Pseudomonadati</taxon>
        <taxon>Pseudomonadota</taxon>
        <taxon>Alphaproteobacteria</taxon>
        <taxon>Rhodobacterales</taxon>
        <taxon>Paracoccaceae</taxon>
        <taxon>Amaricoccus</taxon>
    </lineage>
</organism>
<sequence>MSVRSQIFGAVRSRLALNLTGALDLTGSPFPAPSARLPAYAIRIAEQSAEPADMGSNWLIVRDRLTLHGWAEGDQSLAPAMLSFAGELRDLMLAAPVDLGGLAESITPAGLDVAQHAGERRVLGCEVAFDLLYLEAPPAAPIAGDAGAFSAGFSLGFLS</sequence>
<dbReference type="EMBL" id="VFRP01000003">
    <property type="protein sequence ID" value="TPE52583.1"/>
    <property type="molecule type" value="Genomic_DNA"/>
</dbReference>
<name>A0A501WS71_9RHOB</name>
<dbReference type="RefSeq" id="WP_140453066.1">
    <property type="nucleotide sequence ID" value="NZ_VFRP01000003.1"/>
</dbReference>
<dbReference type="Proteomes" id="UP000319255">
    <property type="component" value="Unassembled WGS sequence"/>
</dbReference>
<evidence type="ECO:0008006" key="3">
    <source>
        <dbReference type="Google" id="ProtNLM"/>
    </source>
</evidence>
<keyword evidence="2" id="KW-1185">Reference proteome</keyword>
<comment type="caution">
    <text evidence="1">The sequence shown here is derived from an EMBL/GenBank/DDBJ whole genome shotgun (WGS) entry which is preliminary data.</text>
</comment>